<protein>
    <recommendedName>
        <fullName evidence="3">Lipoprotein</fullName>
    </recommendedName>
</protein>
<reference evidence="1 2" key="1">
    <citation type="submission" date="2024-09" db="EMBL/GenBank/DDBJ databases">
        <authorList>
            <person name="Sun Q."/>
            <person name="Mori K."/>
        </authorList>
    </citation>
    <scope>NUCLEOTIDE SEQUENCE [LARGE SCALE GENOMIC DNA]</scope>
    <source>
        <strain evidence="1 2">NCAIM B.02415</strain>
    </source>
</reference>
<comment type="caution">
    <text evidence="1">The sequence shown here is derived from an EMBL/GenBank/DDBJ whole genome shotgun (WGS) entry which is preliminary data.</text>
</comment>
<evidence type="ECO:0008006" key="3">
    <source>
        <dbReference type="Google" id="ProtNLM"/>
    </source>
</evidence>
<accession>A0ABV6LI33</accession>
<organism evidence="1 2">
    <name type="scientific">Mucilaginibacter angelicae</name>
    <dbReference type="NCBI Taxonomy" id="869718"/>
    <lineage>
        <taxon>Bacteria</taxon>
        <taxon>Pseudomonadati</taxon>
        <taxon>Bacteroidota</taxon>
        <taxon>Sphingobacteriia</taxon>
        <taxon>Sphingobacteriales</taxon>
        <taxon>Sphingobacteriaceae</taxon>
        <taxon>Mucilaginibacter</taxon>
    </lineage>
</organism>
<proteinExistence type="predicted"/>
<sequence>MKYLFGIVVVLSLGCKQNAKRVSNKQTDSVVSANNDTTLSSEYLDWYKVKLNGTIDMLSSFKTTSLILGKPDSIVTPNYEDIAVSYFNGEKFKYVYYKGLQFEVVKDSLVFREADFSKDTALYFTSDKIRLSRHTKFDDLKRLFPKAASRVPSDEGKLKYILMDVDVAKLSMEDKWMFWFSSDGNELLKIEYFIPD</sequence>
<evidence type="ECO:0000313" key="1">
    <source>
        <dbReference type="EMBL" id="MFC0519060.1"/>
    </source>
</evidence>
<keyword evidence="2" id="KW-1185">Reference proteome</keyword>
<name>A0ABV6LI33_9SPHI</name>
<dbReference type="RefSeq" id="WP_377026759.1">
    <property type="nucleotide sequence ID" value="NZ_JBHLTS010000080.1"/>
</dbReference>
<gene>
    <name evidence="1" type="ORF">ACFFGT_32910</name>
</gene>
<dbReference type="EMBL" id="JBHLTS010000080">
    <property type="protein sequence ID" value="MFC0519060.1"/>
    <property type="molecule type" value="Genomic_DNA"/>
</dbReference>
<dbReference type="PROSITE" id="PS51257">
    <property type="entry name" value="PROKAR_LIPOPROTEIN"/>
    <property type="match status" value="1"/>
</dbReference>
<dbReference type="Proteomes" id="UP001589828">
    <property type="component" value="Unassembled WGS sequence"/>
</dbReference>
<evidence type="ECO:0000313" key="2">
    <source>
        <dbReference type="Proteomes" id="UP001589828"/>
    </source>
</evidence>